<accession>A0A1F6T3U7</accession>
<protein>
    <submittedName>
        <fullName evidence="2">Uncharacterized protein</fullName>
    </submittedName>
</protein>
<evidence type="ECO:0000256" key="1">
    <source>
        <dbReference type="SAM" id="Phobius"/>
    </source>
</evidence>
<keyword evidence="1" id="KW-0812">Transmembrane</keyword>
<name>A0A1F6T3U7_9PROT</name>
<dbReference type="EMBL" id="MFSR01000038">
    <property type="protein sequence ID" value="OGI39803.1"/>
    <property type="molecule type" value="Genomic_DNA"/>
</dbReference>
<feature type="transmembrane region" description="Helical" evidence="1">
    <location>
        <begin position="12"/>
        <end position="34"/>
    </location>
</feature>
<evidence type="ECO:0000313" key="2">
    <source>
        <dbReference type="EMBL" id="OGI39803.1"/>
    </source>
</evidence>
<reference evidence="2 3" key="1">
    <citation type="journal article" date="2016" name="Nat. Commun.">
        <title>Thousands of microbial genomes shed light on interconnected biogeochemical processes in an aquifer system.</title>
        <authorList>
            <person name="Anantharaman K."/>
            <person name="Brown C.T."/>
            <person name="Hug L.A."/>
            <person name="Sharon I."/>
            <person name="Castelle C.J."/>
            <person name="Probst A.J."/>
            <person name="Thomas B.C."/>
            <person name="Singh A."/>
            <person name="Wilkins M.J."/>
            <person name="Karaoz U."/>
            <person name="Brodie E.L."/>
            <person name="Williams K.H."/>
            <person name="Hubbard S.S."/>
            <person name="Banfield J.F."/>
        </authorList>
    </citation>
    <scope>NUCLEOTIDE SEQUENCE [LARGE SCALE GENOMIC DNA]</scope>
</reference>
<keyword evidence="1" id="KW-1133">Transmembrane helix</keyword>
<feature type="transmembrane region" description="Helical" evidence="1">
    <location>
        <begin position="178"/>
        <end position="198"/>
    </location>
</feature>
<organism evidence="2 3">
    <name type="scientific">Candidatus Muproteobacteria bacterium RBG_16_64_10</name>
    <dbReference type="NCBI Taxonomy" id="1817757"/>
    <lineage>
        <taxon>Bacteria</taxon>
        <taxon>Pseudomonadati</taxon>
        <taxon>Pseudomonadota</taxon>
        <taxon>Candidatus Muproteobacteria</taxon>
    </lineage>
</organism>
<evidence type="ECO:0000313" key="3">
    <source>
        <dbReference type="Proteomes" id="UP000179334"/>
    </source>
</evidence>
<gene>
    <name evidence="2" type="ORF">A2V91_03355</name>
</gene>
<keyword evidence="1" id="KW-0472">Membrane</keyword>
<proteinExistence type="predicted"/>
<dbReference type="AlphaFoldDB" id="A0A1F6T3U7"/>
<feature type="transmembrane region" description="Helical" evidence="1">
    <location>
        <begin position="119"/>
        <end position="140"/>
    </location>
</feature>
<sequence length="207" mass="21976">MNPNRPDGGRTLVFAMLIFLGLLAVEAGLLAAAVGRLPNDVAAPLADQFAMLVTLWRSNPMAALPHLAQQAVIVIAHREPATGQQVWGLYYYPLTLIVHLAVAGVAARMLAAPMGRRRLALLAAGGAALVIGVTYVRLAACCTVTSRWALDIALLAQAYDPTSTWLDWQALYAPLEPAFPYLQAGTLAAGIGLSVAAWRRRPRAAGD</sequence>
<feature type="transmembrane region" description="Helical" evidence="1">
    <location>
        <begin position="89"/>
        <end position="107"/>
    </location>
</feature>
<comment type="caution">
    <text evidence="2">The sequence shown here is derived from an EMBL/GenBank/DDBJ whole genome shotgun (WGS) entry which is preliminary data.</text>
</comment>
<dbReference type="Proteomes" id="UP000179334">
    <property type="component" value="Unassembled WGS sequence"/>
</dbReference>